<evidence type="ECO:0000313" key="2">
    <source>
        <dbReference type="EMBL" id="KKK86236.1"/>
    </source>
</evidence>
<evidence type="ECO:0008006" key="3">
    <source>
        <dbReference type="Google" id="ProtNLM"/>
    </source>
</evidence>
<feature type="transmembrane region" description="Helical" evidence="1">
    <location>
        <begin position="68"/>
        <end position="88"/>
    </location>
</feature>
<dbReference type="NCBIfam" id="TIGR03165">
    <property type="entry name" value="F1F0_chp_2"/>
    <property type="match status" value="1"/>
</dbReference>
<keyword evidence="1" id="KW-0812">Transmembrane</keyword>
<evidence type="ECO:0000256" key="1">
    <source>
        <dbReference type="SAM" id="Phobius"/>
    </source>
</evidence>
<sequence length="122" mass="13617">MMSDTVNLMLIWCLGLALGGFFFVGLWWTVQKSIRSAHPAWWLLSSLLVRMTVTIAGFYLVISHEMANASLLRLLICLFGFICARFITARVIAKMTARLDTPVQQAAAIEQLNPHEGSQHAP</sequence>
<proteinExistence type="predicted"/>
<comment type="caution">
    <text evidence="2">The sequence shown here is derived from an EMBL/GenBank/DDBJ whole genome shotgun (WGS) entry which is preliminary data.</text>
</comment>
<keyword evidence="1" id="KW-0472">Membrane</keyword>
<dbReference type="AlphaFoldDB" id="A0A0F9BPB9"/>
<dbReference type="Pfam" id="PF12966">
    <property type="entry name" value="AtpR"/>
    <property type="match status" value="1"/>
</dbReference>
<accession>A0A0F9BPB9</accession>
<keyword evidence="1" id="KW-1133">Transmembrane helix</keyword>
<protein>
    <recommendedName>
        <fullName evidence="3">F1/F0 ATPase, Methanosarcina type, subunit 2</fullName>
    </recommendedName>
</protein>
<gene>
    <name evidence="2" type="ORF">LCGC14_2765240</name>
</gene>
<name>A0A0F9BPB9_9ZZZZ</name>
<reference evidence="2" key="1">
    <citation type="journal article" date="2015" name="Nature">
        <title>Complex archaea that bridge the gap between prokaryotes and eukaryotes.</title>
        <authorList>
            <person name="Spang A."/>
            <person name="Saw J.H."/>
            <person name="Jorgensen S.L."/>
            <person name="Zaremba-Niedzwiedzka K."/>
            <person name="Martijn J."/>
            <person name="Lind A.E."/>
            <person name="van Eijk R."/>
            <person name="Schleper C."/>
            <person name="Guy L."/>
            <person name="Ettema T.J."/>
        </authorList>
    </citation>
    <scope>NUCLEOTIDE SEQUENCE</scope>
</reference>
<dbReference type="EMBL" id="LAZR01050938">
    <property type="protein sequence ID" value="KKK86236.1"/>
    <property type="molecule type" value="Genomic_DNA"/>
</dbReference>
<feature type="transmembrane region" description="Helical" evidence="1">
    <location>
        <begin position="40"/>
        <end position="62"/>
    </location>
</feature>
<dbReference type="InterPro" id="IPR017581">
    <property type="entry name" value="AtpR-like"/>
</dbReference>
<organism evidence="2">
    <name type="scientific">marine sediment metagenome</name>
    <dbReference type="NCBI Taxonomy" id="412755"/>
    <lineage>
        <taxon>unclassified sequences</taxon>
        <taxon>metagenomes</taxon>
        <taxon>ecological metagenomes</taxon>
    </lineage>
</organism>
<feature type="transmembrane region" description="Helical" evidence="1">
    <location>
        <begin position="6"/>
        <end position="28"/>
    </location>
</feature>